<gene>
    <name evidence="2" type="ORF">SAMN04488541_101243</name>
</gene>
<keyword evidence="1" id="KW-1133">Transmembrane helix</keyword>
<protein>
    <recommendedName>
        <fullName evidence="4">SMODS and SLOG-associating 2TM effector domain-containing protein</fullName>
    </recommendedName>
</protein>
<proteinExistence type="predicted"/>
<dbReference type="EMBL" id="FONY01000012">
    <property type="protein sequence ID" value="SFE99338.1"/>
    <property type="molecule type" value="Genomic_DNA"/>
</dbReference>
<evidence type="ECO:0000313" key="2">
    <source>
        <dbReference type="EMBL" id="SFE99338.1"/>
    </source>
</evidence>
<feature type="transmembrane region" description="Helical" evidence="1">
    <location>
        <begin position="85"/>
        <end position="107"/>
    </location>
</feature>
<organism evidence="2 3">
    <name type="scientific">Thermoflexibacter ruber</name>
    <dbReference type="NCBI Taxonomy" id="1003"/>
    <lineage>
        <taxon>Bacteria</taxon>
        <taxon>Pseudomonadati</taxon>
        <taxon>Bacteroidota</taxon>
        <taxon>Cytophagia</taxon>
        <taxon>Cytophagales</taxon>
        <taxon>Thermoflexibacteraceae</taxon>
        <taxon>Thermoflexibacter</taxon>
    </lineage>
</organism>
<dbReference type="STRING" id="1003.SAMN04488541_101243"/>
<accession>A0A1I2F3Q1</accession>
<dbReference type="Proteomes" id="UP000199513">
    <property type="component" value="Unassembled WGS sequence"/>
</dbReference>
<feature type="transmembrane region" description="Helical" evidence="1">
    <location>
        <begin position="119"/>
        <end position="140"/>
    </location>
</feature>
<keyword evidence="1" id="KW-0472">Membrane</keyword>
<evidence type="ECO:0000256" key="1">
    <source>
        <dbReference type="SAM" id="Phobius"/>
    </source>
</evidence>
<dbReference type="AlphaFoldDB" id="A0A1I2F3Q1"/>
<keyword evidence="3" id="KW-1185">Reference proteome</keyword>
<evidence type="ECO:0000313" key="3">
    <source>
        <dbReference type="Proteomes" id="UP000199513"/>
    </source>
</evidence>
<dbReference type="OrthoDB" id="983189at2"/>
<name>A0A1I2F3Q1_9BACT</name>
<evidence type="ECO:0008006" key="4">
    <source>
        <dbReference type="Google" id="ProtNLM"/>
    </source>
</evidence>
<dbReference type="NCBIfam" id="NF033634">
    <property type="entry name" value="SLATT_1"/>
    <property type="match status" value="1"/>
</dbReference>
<sequence length="215" mass="24419">METADLQNFSTTTSGEATTFVPNFFQTDSKLSPQTILRMKLFTRKQVKSISNEEKIEVADKLEYLENKIQEDLATSQKQERKQQWGALVLTMLGTVSAALLTVILGINLTGKLAEPIFGIPSTWFVNTLALIISAFMTIISDLRMFFDSHELWVRHSATVSQLKNLLYYIRYLRTSPETITMTEVDLIKLDYSRIREETDKAIVKARSSGLSKPN</sequence>
<keyword evidence="1" id="KW-0812">Transmembrane</keyword>
<reference evidence="2 3" key="1">
    <citation type="submission" date="2016-10" db="EMBL/GenBank/DDBJ databases">
        <authorList>
            <person name="de Groot N.N."/>
        </authorList>
    </citation>
    <scope>NUCLEOTIDE SEQUENCE [LARGE SCALE GENOMIC DNA]</scope>
    <source>
        <strain>GEY</strain>
        <strain evidence="3">DSM 9560</strain>
    </source>
</reference>
<dbReference type="RefSeq" id="WP_091543728.1">
    <property type="nucleotide sequence ID" value="NZ_FONY01000012.1"/>
</dbReference>